<comment type="caution">
    <text evidence="2">The sequence shown here is derived from an EMBL/GenBank/DDBJ whole genome shotgun (WGS) entry which is preliminary data.</text>
</comment>
<sequence length="262" mass="29153">MKSFLDDAPVDAMGRRALATLSNGELEVVADAVTPFEDRRAVIEWMTRCAVHSLGQLPDGWFTAEGTAVETAVLFDRVLMSALLGRPWGNLSNVDEGWAREQRLGLLAKDLLPALHRGVREIRWNATDYTAPQEPVDPDPSNQRHPAMRPGLSDLLTRAEWLVERFLDGFESGAEYLSWATFATTATYGELDDEVARRAYFETSIRSALLSTEGDLARGRFTRENWAAKYLLPAITRTAQREAARGHEKDEAAETDTSIPST</sequence>
<evidence type="ECO:0000256" key="1">
    <source>
        <dbReference type="SAM" id="MobiDB-lite"/>
    </source>
</evidence>
<dbReference type="AlphaFoldDB" id="A0ABD5WGW0"/>
<feature type="region of interest" description="Disordered" evidence="1">
    <location>
        <begin position="241"/>
        <end position="262"/>
    </location>
</feature>
<feature type="compositionally biased region" description="Basic and acidic residues" evidence="1">
    <location>
        <begin position="241"/>
        <end position="252"/>
    </location>
</feature>
<accession>A0ABD5WGW0</accession>
<dbReference type="Proteomes" id="UP001596461">
    <property type="component" value="Unassembled WGS sequence"/>
</dbReference>
<keyword evidence="3" id="KW-1185">Reference proteome</keyword>
<name>A0ABD5WGW0_9EURY</name>
<dbReference type="RefSeq" id="WP_390210776.1">
    <property type="nucleotide sequence ID" value="NZ_JBHTAH010000012.1"/>
</dbReference>
<organism evidence="2 3">
    <name type="scientific">Halobaculum lipolyticum</name>
    <dbReference type="NCBI Taxonomy" id="3032001"/>
    <lineage>
        <taxon>Archaea</taxon>
        <taxon>Methanobacteriati</taxon>
        <taxon>Methanobacteriota</taxon>
        <taxon>Stenosarchaea group</taxon>
        <taxon>Halobacteria</taxon>
        <taxon>Halobacteriales</taxon>
        <taxon>Haloferacaceae</taxon>
        <taxon>Halobaculum</taxon>
    </lineage>
</organism>
<dbReference type="EMBL" id="JBHTAH010000012">
    <property type="protein sequence ID" value="MFC7070576.1"/>
    <property type="molecule type" value="Genomic_DNA"/>
</dbReference>
<evidence type="ECO:0000313" key="3">
    <source>
        <dbReference type="Proteomes" id="UP001596461"/>
    </source>
</evidence>
<reference evidence="2 3" key="1">
    <citation type="journal article" date="2019" name="Int. J. Syst. Evol. Microbiol.">
        <title>The Global Catalogue of Microorganisms (GCM) 10K type strain sequencing project: providing services to taxonomists for standard genome sequencing and annotation.</title>
        <authorList>
            <consortium name="The Broad Institute Genomics Platform"/>
            <consortium name="The Broad Institute Genome Sequencing Center for Infectious Disease"/>
            <person name="Wu L."/>
            <person name="Ma J."/>
        </authorList>
    </citation>
    <scope>NUCLEOTIDE SEQUENCE [LARGE SCALE GENOMIC DNA]</scope>
    <source>
        <strain evidence="2 3">DT31</strain>
    </source>
</reference>
<proteinExistence type="predicted"/>
<protein>
    <submittedName>
        <fullName evidence="2">Uncharacterized protein</fullName>
    </submittedName>
</protein>
<evidence type="ECO:0000313" key="2">
    <source>
        <dbReference type="EMBL" id="MFC7070576.1"/>
    </source>
</evidence>
<gene>
    <name evidence="2" type="ORF">ACFQL9_13060</name>
</gene>